<protein>
    <recommendedName>
        <fullName evidence="3">Transmembrane protein</fullName>
    </recommendedName>
</protein>
<evidence type="ECO:0000313" key="2">
    <source>
        <dbReference type="Proteomes" id="UP000000600"/>
    </source>
</evidence>
<dbReference type="KEGG" id="ptm:GSPATT00012947001"/>
<name>A0D345_PARTE</name>
<dbReference type="HOGENOM" id="CLU_1762333_0_0_1"/>
<dbReference type="GeneID" id="5030644"/>
<evidence type="ECO:0000313" key="1">
    <source>
        <dbReference type="EMBL" id="CAK77462.1"/>
    </source>
</evidence>
<sequence length="148" mass="17493">MEYILNLCFILTSFYSFCYKILQIKADFQSFQILIKICNTLSNILEAILDLNNKITKFFSSQYSLYIFLRICYINNTKFLIGCDMIQKAQFILPIINYKIQIFITIMVAITYWHTPLSLISKTIGFSYQFLQQIWELTQISLSNQTNL</sequence>
<reference evidence="1 2" key="1">
    <citation type="journal article" date="2006" name="Nature">
        <title>Global trends of whole-genome duplications revealed by the ciliate Paramecium tetraurelia.</title>
        <authorList>
            <consortium name="Genoscope"/>
            <person name="Aury J.-M."/>
            <person name="Jaillon O."/>
            <person name="Duret L."/>
            <person name="Noel B."/>
            <person name="Jubin C."/>
            <person name="Porcel B.M."/>
            <person name="Segurens B."/>
            <person name="Daubin V."/>
            <person name="Anthouard V."/>
            <person name="Aiach N."/>
            <person name="Arnaiz O."/>
            <person name="Billaut A."/>
            <person name="Beisson J."/>
            <person name="Blanc I."/>
            <person name="Bouhouche K."/>
            <person name="Camara F."/>
            <person name="Duharcourt S."/>
            <person name="Guigo R."/>
            <person name="Gogendeau D."/>
            <person name="Katinka M."/>
            <person name="Keller A.-M."/>
            <person name="Kissmehl R."/>
            <person name="Klotz C."/>
            <person name="Koll F."/>
            <person name="Le Moue A."/>
            <person name="Lepere C."/>
            <person name="Malinsky S."/>
            <person name="Nowacki M."/>
            <person name="Nowak J.K."/>
            <person name="Plattner H."/>
            <person name="Poulain J."/>
            <person name="Ruiz F."/>
            <person name="Serrano V."/>
            <person name="Zagulski M."/>
            <person name="Dessen P."/>
            <person name="Betermier M."/>
            <person name="Weissenbach J."/>
            <person name="Scarpelli C."/>
            <person name="Schachter V."/>
            <person name="Sperling L."/>
            <person name="Meyer E."/>
            <person name="Cohen J."/>
            <person name="Wincker P."/>
        </authorList>
    </citation>
    <scope>NUCLEOTIDE SEQUENCE [LARGE SCALE GENOMIC DNA]</scope>
    <source>
        <strain evidence="1 2">Stock d4-2</strain>
    </source>
</reference>
<organism evidence="1 2">
    <name type="scientific">Paramecium tetraurelia</name>
    <dbReference type="NCBI Taxonomy" id="5888"/>
    <lineage>
        <taxon>Eukaryota</taxon>
        <taxon>Sar</taxon>
        <taxon>Alveolata</taxon>
        <taxon>Ciliophora</taxon>
        <taxon>Intramacronucleata</taxon>
        <taxon>Oligohymenophorea</taxon>
        <taxon>Peniculida</taxon>
        <taxon>Parameciidae</taxon>
        <taxon>Paramecium</taxon>
    </lineage>
</organism>
<dbReference type="AlphaFoldDB" id="A0D345"/>
<evidence type="ECO:0008006" key="3">
    <source>
        <dbReference type="Google" id="ProtNLM"/>
    </source>
</evidence>
<proteinExistence type="predicted"/>
<keyword evidence="2" id="KW-1185">Reference proteome</keyword>
<dbReference type="EMBL" id="CT868274">
    <property type="protein sequence ID" value="CAK77462.1"/>
    <property type="molecule type" value="Genomic_DNA"/>
</dbReference>
<dbReference type="InParanoid" id="A0D345"/>
<dbReference type="Proteomes" id="UP000000600">
    <property type="component" value="Unassembled WGS sequence"/>
</dbReference>
<gene>
    <name evidence="1" type="ORF">GSPATT00012947001</name>
</gene>
<accession>A0D345</accession>
<dbReference type="RefSeq" id="XP_001444859.1">
    <property type="nucleotide sequence ID" value="XM_001444822.1"/>
</dbReference>